<dbReference type="Proteomes" id="UP001480595">
    <property type="component" value="Unassembled WGS sequence"/>
</dbReference>
<keyword evidence="2" id="KW-1185">Reference proteome</keyword>
<protein>
    <submittedName>
        <fullName evidence="1">Uncharacterized protein</fullName>
    </submittedName>
</protein>
<evidence type="ECO:0000313" key="1">
    <source>
        <dbReference type="EMBL" id="KAK8091267.1"/>
    </source>
</evidence>
<proteinExistence type="predicted"/>
<comment type="caution">
    <text evidence="1">The sequence shown here is derived from an EMBL/GenBank/DDBJ whole genome shotgun (WGS) entry which is preliminary data.</text>
</comment>
<evidence type="ECO:0000313" key="2">
    <source>
        <dbReference type="Proteomes" id="UP001480595"/>
    </source>
</evidence>
<dbReference type="RefSeq" id="XP_066722813.1">
    <property type="nucleotide sequence ID" value="XM_066852181.1"/>
</dbReference>
<accession>A0ABR1X7D6</accession>
<dbReference type="GeneID" id="92085244"/>
<gene>
    <name evidence="1" type="ORF">PG994_000772</name>
</gene>
<sequence>MPGLSNIRYSREKTISDVRDYYTFLTKMYLDESEVIEPPVEGWPYIDNLRSMGKTDEVMALLRHLPYIRRNEDVGPEAAPGCSFADWQQLAQVTSPDDDDGRSLRECSEPPELVDDIPSLSYGRRSEPAFLLDTWRGVVHWYECEDAIIYNNTNNLDWVAPVPEMDDASDWAPEREAEWRAQHPAWAVADFFKILRGQFLALNVVPIGPLEVYDIYTVRNDDSAVVSAIQQIYRQHGWPDLLTFRKQDCLRAVKTTLHEEFPDFYVEGCDEEDGGEDGGR</sequence>
<reference evidence="1 2" key="1">
    <citation type="submission" date="2023-01" db="EMBL/GenBank/DDBJ databases">
        <title>Analysis of 21 Apiospora genomes using comparative genomics revels a genus with tremendous synthesis potential of carbohydrate active enzymes and secondary metabolites.</title>
        <authorList>
            <person name="Sorensen T."/>
        </authorList>
    </citation>
    <scope>NUCLEOTIDE SEQUENCE [LARGE SCALE GENOMIC DNA]</scope>
    <source>
        <strain evidence="1 2">CBS 135458</strain>
    </source>
</reference>
<name>A0ABR1X7D6_9PEZI</name>
<dbReference type="EMBL" id="JAQQWL010000001">
    <property type="protein sequence ID" value="KAK8091267.1"/>
    <property type="molecule type" value="Genomic_DNA"/>
</dbReference>
<organism evidence="1 2">
    <name type="scientific">Apiospora phragmitis</name>
    <dbReference type="NCBI Taxonomy" id="2905665"/>
    <lineage>
        <taxon>Eukaryota</taxon>
        <taxon>Fungi</taxon>
        <taxon>Dikarya</taxon>
        <taxon>Ascomycota</taxon>
        <taxon>Pezizomycotina</taxon>
        <taxon>Sordariomycetes</taxon>
        <taxon>Xylariomycetidae</taxon>
        <taxon>Amphisphaeriales</taxon>
        <taxon>Apiosporaceae</taxon>
        <taxon>Apiospora</taxon>
    </lineage>
</organism>